<proteinExistence type="inferred from homology"/>
<accession>A0A7Y9E0Z6</accession>
<feature type="domain" description="AMP-binding enzyme C-terminal" evidence="4">
    <location>
        <begin position="403"/>
        <end position="478"/>
    </location>
</feature>
<dbReference type="SUPFAM" id="SSF56801">
    <property type="entry name" value="Acetyl-CoA synthetase-like"/>
    <property type="match status" value="1"/>
</dbReference>
<dbReference type="CDD" id="cd17631">
    <property type="entry name" value="FACL_FadD13-like"/>
    <property type="match status" value="1"/>
</dbReference>
<keyword evidence="2 5" id="KW-0436">Ligase</keyword>
<feature type="domain" description="AMP-dependent synthetase/ligase" evidence="3">
    <location>
        <begin position="13"/>
        <end position="352"/>
    </location>
</feature>
<dbReference type="PROSITE" id="PS00455">
    <property type="entry name" value="AMP_BINDING"/>
    <property type="match status" value="1"/>
</dbReference>
<evidence type="ECO:0000259" key="3">
    <source>
        <dbReference type="Pfam" id="PF00501"/>
    </source>
</evidence>
<dbReference type="InterPro" id="IPR025110">
    <property type="entry name" value="AMP-bd_C"/>
</dbReference>
<dbReference type="InterPro" id="IPR042099">
    <property type="entry name" value="ANL_N_sf"/>
</dbReference>
<dbReference type="EC" id="6.2.1.-" evidence="5"/>
<evidence type="ECO:0000256" key="1">
    <source>
        <dbReference type="ARBA" id="ARBA00006432"/>
    </source>
</evidence>
<keyword evidence="6" id="KW-1185">Reference proteome</keyword>
<dbReference type="GO" id="GO:0006631">
    <property type="term" value="P:fatty acid metabolic process"/>
    <property type="evidence" value="ECO:0007669"/>
    <property type="project" value="TreeGrafter"/>
</dbReference>
<gene>
    <name evidence="5" type="ORF">BJ983_005133</name>
</gene>
<evidence type="ECO:0000313" key="6">
    <source>
        <dbReference type="Proteomes" id="UP000535890"/>
    </source>
</evidence>
<protein>
    <submittedName>
        <fullName evidence="5">Fatty-acyl-CoA synthase</fullName>
        <ecNumber evidence="5">6.2.1.-</ecNumber>
    </submittedName>
</protein>
<sequence length="490" mass="51615">MTPPPGLGTWTARRARNSPERVALVHGPDRTTYADLDDRVRRLAAGLRGLGVGPGDRVAYLGPNHPSFVETLFATTGLGAVFVPLNTRLAAAEIAFALRDTSPRVVVTLDGSNASLLASGDSDDAFPSLEVGGSYEQLIADSAPADLVDADPDALAVLMFTSGTTGRPKAACLTHANLTWNALNVVVDVDLRSDEVCLLSAPLFHAAALGMTCLPVLLKGGTLVLEAAFDVDRTLDLVEREGVTIMFGVPTMFATIARSPRFADADLSSVRYLLCGGAPVPPALLDVYASRGPAFLQGYGMTEAAPGVLLLDAAHARSKVGTAGRPHFFSDVALADGGEILVRGPNVVAGYWERPEETAAAFSDAGWFRSGDVATRDDDGFHRIVDRVKDLYISGGENVSPAEVEGELTGHPEVVDAAVVGVPDDRWGEVGHAWVVLADGATSTPADLVGWLDGRLARFKTPRTVEVVDALPRNPTGKLDKPALRRSLGQ</sequence>
<reference evidence="5 6" key="1">
    <citation type="submission" date="2020-07" db="EMBL/GenBank/DDBJ databases">
        <title>Sequencing the genomes of 1000 actinobacteria strains.</title>
        <authorList>
            <person name="Klenk H.-P."/>
        </authorList>
    </citation>
    <scope>NUCLEOTIDE SEQUENCE [LARGE SCALE GENOMIC DNA]</scope>
    <source>
        <strain evidence="5 6">DSM 45772</strain>
    </source>
</reference>
<dbReference type="PANTHER" id="PTHR43201:SF5">
    <property type="entry name" value="MEDIUM-CHAIN ACYL-COA LIGASE ACSF2, MITOCHONDRIAL"/>
    <property type="match status" value="1"/>
</dbReference>
<dbReference type="PANTHER" id="PTHR43201">
    <property type="entry name" value="ACYL-COA SYNTHETASE"/>
    <property type="match status" value="1"/>
</dbReference>
<dbReference type="Proteomes" id="UP000535890">
    <property type="component" value="Unassembled WGS sequence"/>
</dbReference>
<dbReference type="InterPro" id="IPR020845">
    <property type="entry name" value="AMP-binding_CS"/>
</dbReference>
<evidence type="ECO:0000313" key="5">
    <source>
        <dbReference type="EMBL" id="NYD39031.1"/>
    </source>
</evidence>
<dbReference type="Pfam" id="PF13193">
    <property type="entry name" value="AMP-binding_C"/>
    <property type="match status" value="1"/>
</dbReference>
<dbReference type="InterPro" id="IPR045851">
    <property type="entry name" value="AMP-bd_C_sf"/>
</dbReference>
<evidence type="ECO:0000256" key="2">
    <source>
        <dbReference type="ARBA" id="ARBA00022598"/>
    </source>
</evidence>
<organism evidence="5 6">
    <name type="scientific">Actinomycetospora corticicola</name>
    <dbReference type="NCBI Taxonomy" id="663602"/>
    <lineage>
        <taxon>Bacteria</taxon>
        <taxon>Bacillati</taxon>
        <taxon>Actinomycetota</taxon>
        <taxon>Actinomycetes</taxon>
        <taxon>Pseudonocardiales</taxon>
        <taxon>Pseudonocardiaceae</taxon>
        <taxon>Actinomycetospora</taxon>
    </lineage>
</organism>
<evidence type="ECO:0000259" key="4">
    <source>
        <dbReference type="Pfam" id="PF13193"/>
    </source>
</evidence>
<dbReference type="EMBL" id="JACCBN010000001">
    <property type="protein sequence ID" value="NYD39031.1"/>
    <property type="molecule type" value="Genomic_DNA"/>
</dbReference>
<dbReference type="AlphaFoldDB" id="A0A7Y9E0Z6"/>
<dbReference type="RefSeq" id="WP_179796399.1">
    <property type="nucleotide sequence ID" value="NZ_BAABHP010000022.1"/>
</dbReference>
<dbReference type="Gene3D" id="3.30.300.30">
    <property type="match status" value="1"/>
</dbReference>
<comment type="similarity">
    <text evidence="1">Belongs to the ATP-dependent AMP-binding enzyme family.</text>
</comment>
<comment type="caution">
    <text evidence="5">The sequence shown here is derived from an EMBL/GenBank/DDBJ whole genome shotgun (WGS) entry which is preliminary data.</text>
</comment>
<dbReference type="FunFam" id="3.30.300.30:FF:000008">
    <property type="entry name" value="2,3-dihydroxybenzoate-AMP ligase"/>
    <property type="match status" value="1"/>
</dbReference>
<name>A0A7Y9E0Z6_9PSEU</name>
<dbReference type="GO" id="GO:0031956">
    <property type="term" value="F:medium-chain fatty acid-CoA ligase activity"/>
    <property type="evidence" value="ECO:0007669"/>
    <property type="project" value="TreeGrafter"/>
</dbReference>
<dbReference type="Gene3D" id="3.40.50.12780">
    <property type="entry name" value="N-terminal domain of ligase-like"/>
    <property type="match status" value="1"/>
</dbReference>
<dbReference type="InterPro" id="IPR000873">
    <property type="entry name" value="AMP-dep_synth/lig_dom"/>
</dbReference>
<dbReference type="Pfam" id="PF00501">
    <property type="entry name" value="AMP-binding"/>
    <property type="match status" value="1"/>
</dbReference>